<evidence type="ECO:0000256" key="1">
    <source>
        <dbReference type="SAM" id="SignalP"/>
    </source>
</evidence>
<dbReference type="Proteomes" id="UP000191285">
    <property type="component" value="Unassembled WGS sequence"/>
</dbReference>
<dbReference type="OrthoDB" id="3535343at2759"/>
<gene>
    <name evidence="2" type="ORF">PENSTE_c037G10419</name>
</gene>
<name>A0A1V6SKL3_9EURO</name>
<reference evidence="3" key="1">
    <citation type="journal article" date="2017" name="Nat. Microbiol.">
        <title>Global analysis of biosynthetic gene clusters reveals vast potential of secondary metabolite production in Penicillium species.</title>
        <authorList>
            <person name="Nielsen J.C."/>
            <person name="Grijseels S."/>
            <person name="Prigent S."/>
            <person name="Ji B."/>
            <person name="Dainat J."/>
            <person name="Nielsen K.F."/>
            <person name="Frisvad J.C."/>
            <person name="Workman M."/>
            <person name="Nielsen J."/>
        </authorList>
    </citation>
    <scope>NUCLEOTIDE SEQUENCE [LARGE SCALE GENOMIC DNA]</scope>
    <source>
        <strain evidence="3">IBT 24891</strain>
    </source>
</reference>
<accession>A0A1V6SKL3</accession>
<keyword evidence="1" id="KW-0732">Signal</keyword>
<feature type="chain" id="PRO_5012618919" evidence="1">
    <location>
        <begin position="23"/>
        <end position="204"/>
    </location>
</feature>
<dbReference type="EMBL" id="MLKD01000037">
    <property type="protein sequence ID" value="OQE14224.1"/>
    <property type="molecule type" value="Genomic_DNA"/>
</dbReference>
<protein>
    <submittedName>
        <fullName evidence="2">Uncharacterized protein</fullName>
    </submittedName>
</protein>
<sequence>MKSLHLFLVSLAACILPGAVSSWNSFPSSMIAFSAGFEEPSPPLLNAEYQANFIQHKWNQNLSHITTGFIQNSPSQNFVRVDEVYDGNLASSFFDYTNTTKEGLVDNVLTTFDAKSKESTIWRDYVNSNFPLFSENLLVEYGAVFGGLVERQFNEGFVAAWNIMYQGVIPVTVYVNEANVTVGYDYFSPGLRTRVITAYFNVKT</sequence>
<comment type="caution">
    <text evidence="2">The sequence shown here is derived from an EMBL/GenBank/DDBJ whole genome shotgun (WGS) entry which is preliminary data.</text>
</comment>
<keyword evidence="3" id="KW-1185">Reference proteome</keyword>
<dbReference type="AlphaFoldDB" id="A0A1V6SKL3"/>
<proteinExistence type="predicted"/>
<evidence type="ECO:0000313" key="3">
    <source>
        <dbReference type="Proteomes" id="UP000191285"/>
    </source>
</evidence>
<evidence type="ECO:0000313" key="2">
    <source>
        <dbReference type="EMBL" id="OQE14224.1"/>
    </source>
</evidence>
<organism evidence="2 3">
    <name type="scientific">Penicillium steckii</name>
    <dbReference type="NCBI Taxonomy" id="303698"/>
    <lineage>
        <taxon>Eukaryota</taxon>
        <taxon>Fungi</taxon>
        <taxon>Dikarya</taxon>
        <taxon>Ascomycota</taxon>
        <taxon>Pezizomycotina</taxon>
        <taxon>Eurotiomycetes</taxon>
        <taxon>Eurotiomycetidae</taxon>
        <taxon>Eurotiales</taxon>
        <taxon>Aspergillaceae</taxon>
        <taxon>Penicillium</taxon>
    </lineage>
</organism>
<feature type="signal peptide" evidence="1">
    <location>
        <begin position="1"/>
        <end position="22"/>
    </location>
</feature>